<evidence type="ECO:0000313" key="2">
    <source>
        <dbReference type="EMBL" id="GAT58883.1"/>
    </source>
</evidence>
<reference evidence="2" key="1">
    <citation type="submission" date="2014-09" db="EMBL/GenBank/DDBJ databases">
        <title>Genome sequence of the luminous mushroom Mycena chlorophos for searching fungal bioluminescence genes.</title>
        <authorList>
            <person name="Tanaka Y."/>
            <person name="Kasuga D."/>
            <person name="Oba Y."/>
            <person name="Hase S."/>
            <person name="Sato K."/>
            <person name="Oba Y."/>
            <person name="Sakakibara Y."/>
        </authorList>
    </citation>
    <scope>NUCLEOTIDE SEQUENCE</scope>
</reference>
<accession>A0ABQ0M6L7</accession>
<proteinExistence type="predicted"/>
<evidence type="ECO:0000256" key="1">
    <source>
        <dbReference type="SAM" id="MobiDB-lite"/>
    </source>
</evidence>
<sequence>MSSPPPSSSPVPASSVRRSTRPKAVSSPAQPSSPKRKGLNQETGSRKILRSDANASPGTSAAHAIPTSHSPRRKGAPTTNDRRRSDRSPSSNTRAGTPVSSSAPCGLEGEGTTPSLSEIVDFIVTRFLPSAYPDIFGEGSNMSDTAAICTKMLADVSRHFQRSVAFTDVLPIFDDFTEESEDIPIFSPKSRPASGPPPTVDELKLRGTHGAFAECLRDHQSFVTTDALLASPMWQVPRSHTLHSNEAAARISIDTVMQHSMDVGQRLLASVEKLDEDICHRYGFNITKKT</sequence>
<gene>
    <name evidence="2" type="ORF">MCHLO_15260</name>
</gene>
<keyword evidence="3" id="KW-1185">Reference proteome</keyword>
<protein>
    <submittedName>
        <fullName evidence="2">Uncharacterized protein</fullName>
    </submittedName>
</protein>
<evidence type="ECO:0000313" key="3">
    <source>
        <dbReference type="Proteomes" id="UP000815677"/>
    </source>
</evidence>
<name>A0ABQ0M6L7_MYCCL</name>
<dbReference type="EMBL" id="DF849791">
    <property type="protein sequence ID" value="GAT58883.1"/>
    <property type="molecule type" value="Genomic_DNA"/>
</dbReference>
<organism evidence="2 3">
    <name type="scientific">Mycena chlorophos</name>
    <name type="common">Agaric fungus</name>
    <name type="synonym">Agaricus chlorophos</name>
    <dbReference type="NCBI Taxonomy" id="658473"/>
    <lineage>
        <taxon>Eukaryota</taxon>
        <taxon>Fungi</taxon>
        <taxon>Dikarya</taxon>
        <taxon>Basidiomycota</taxon>
        <taxon>Agaricomycotina</taxon>
        <taxon>Agaricomycetes</taxon>
        <taxon>Agaricomycetidae</taxon>
        <taxon>Agaricales</taxon>
        <taxon>Marasmiineae</taxon>
        <taxon>Mycenaceae</taxon>
        <taxon>Mycena</taxon>
    </lineage>
</organism>
<feature type="region of interest" description="Disordered" evidence="1">
    <location>
        <begin position="1"/>
        <end position="112"/>
    </location>
</feature>
<dbReference type="Proteomes" id="UP000815677">
    <property type="component" value="Unassembled WGS sequence"/>
</dbReference>